<protein>
    <submittedName>
        <fullName evidence="1">Carboxypeptidase-like regulatory domain-containing protein</fullName>
    </submittedName>
</protein>
<dbReference type="Pfam" id="PF13715">
    <property type="entry name" value="CarbopepD_reg_2"/>
    <property type="match status" value="1"/>
</dbReference>
<name>A0ABV8JJC6_9FLAO</name>
<comment type="caution">
    <text evidence="1">The sequence shown here is derived from an EMBL/GenBank/DDBJ whole genome shotgun (WGS) entry which is preliminary data.</text>
</comment>
<dbReference type="EMBL" id="JBHSAW010000001">
    <property type="protein sequence ID" value="MFC4094484.1"/>
    <property type="molecule type" value="Genomic_DNA"/>
</dbReference>
<evidence type="ECO:0000313" key="2">
    <source>
        <dbReference type="Proteomes" id="UP001595814"/>
    </source>
</evidence>
<sequence>MSYLKCLLILLIGFSTITLYAQEENFLRGRVYETTSNIPIVYATVRIKGKAKGVITNMDGGFRLPKNLYQLGDTIQVSSMGYQLTNFPISKLSPSEINIIRLPTTIFSLDEAVVSAKRKKRLTARQIVKKAIERIPINYLTSGFSQKGYSRDYQLDSEVYLNLNEAILEVYDPGFDYNDSNYSEVSIYESRLNEAFKRNDRAAKAYDYLNYEKIIDKAFLPSYGGNEFLILRVHDAIRNFRVNSFDYVNVLNDGDLVANHSFRKFHETSLGDEKLYKIGLIRRMEDFRALGTIYISKNDFAIHKLEYAVFDRTFEGERSVEEYQKEGKLIFEVITEYKRGRNNKMELNFISFHNNFTLAAPSKFIIEEVVFRPDRKAI</sequence>
<proteinExistence type="predicted"/>
<organism evidence="1 2">
    <name type="scientific">Euzebyella saccharophila</name>
    <dbReference type="NCBI Taxonomy" id="679664"/>
    <lineage>
        <taxon>Bacteria</taxon>
        <taxon>Pseudomonadati</taxon>
        <taxon>Bacteroidota</taxon>
        <taxon>Flavobacteriia</taxon>
        <taxon>Flavobacteriales</taxon>
        <taxon>Flavobacteriaceae</taxon>
        <taxon>Euzebyella</taxon>
    </lineage>
</organism>
<evidence type="ECO:0000313" key="1">
    <source>
        <dbReference type="EMBL" id="MFC4094484.1"/>
    </source>
</evidence>
<accession>A0ABV8JJC6</accession>
<reference evidence="2" key="1">
    <citation type="journal article" date="2019" name="Int. J. Syst. Evol. Microbiol.">
        <title>The Global Catalogue of Microorganisms (GCM) 10K type strain sequencing project: providing services to taxonomists for standard genome sequencing and annotation.</title>
        <authorList>
            <consortium name="The Broad Institute Genomics Platform"/>
            <consortium name="The Broad Institute Genome Sequencing Center for Infectious Disease"/>
            <person name="Wu L."/>
            <person name="Ma J."/>
        </authorList>
    </citation>
    <scope>NUCLEOTIDE SEQUENCE [LARGE SCALE GENOMIC DNA]</scope>
    <source>
        <strain evidence="2">CECT 7477</strain>
    </source>
</reference>
<keyword evidence="2" id="KW-1185">Reference proteome</keyword>
<dbReference type="RefSeq" id="WP_192462704.1">
    <property type="nucleotide sequence ID" value="NZ_JACYFJ010000004.1"/>
</dbReference>
<gene>
    <name evidence="1" type="ORF">ACFOUT_01260</name>
</gene>
<dbReference type="InterPro" id="IPR008969">
    <property type="entry name" value="CarboxyPept-like_regulatory"/>
</dbReference>
<dbReference type="SUPFAM" id="SSF49464">
    <property type="entry name" value="Carboxypeptidase regulatory domain-like"/>
    <property type="match status" value="1"/>
</dbReference>
<dbReference type="Proteomes" id="UP001595814">
    <property type="component" value="Unassembled WGS sequence"/>
</dbReference>